<keyword evidence="5" id="KW-0722">Serine protease inhibitor</keyword>
<feature type="chain" id="PRO_5001516543" evidence="7">
    <location>
        <begin position="21"/>
        <end position="101"/>
    </location>
</feature>
<dbReference type="PANTHER" id="PTHR10083">
    <property type="entry name" value="KUNITZ-TYPE PROTEASE INHIBITOR-RELATED"/>
    <property type="match status" value="1"/>
</dbReference>
<dbReference type="PROSITE" id="PS00280">
    <property type="entry name" value="BPTI_KUNITZ_1"/>
    <property type="match status" value="1"/>
</dbReference>
<dbReference type="InterPro" id="IPR020901">
    <property type="entry name" value="Prtase_inh_Kunz-CS"/>
</dbReference>
<evidence type="ECO:0000256" key="4">
    <source>
        <dbReference type="ARBA" id="ARBA00022690"/>
    </source>
</evidence>
<comment type="subcellular location">
    <subcellularLocation>
        <location evidence="1">Secreted</location>
    </subcellularLocation>
</comment>
<reference evidence="9" key="1">
    <citation type="submission" date="2014-03" db="EMBL/GenBank/DDBJ databases">
        <title>The sialotranscriptome of Amblyomma triste, Amblyomma parvum and Amblyomma cajennense ticks, uncovered by 454-based RNA-seq.</title>
        <authorList>
            <person name="Garcia G.R."/>
            <person name="Gardinassi L.G."/>
            <person name="Ribeiro J.M."/>
            <person name="Anatriello E."/>
            <person name="Ferreira B.R."/>
            <person name="Moreira H.N."/>
            <person name="Mafra C."/>
            <person name="Olegario M.M."/>
            <person name="Szabo P.J."/>
            <person name="Miranda-Santos I.K."/>
            <person name="Maruyama S.R."/>
        </authorList>
    </citation>
    <scope>NUCLEOTIDE SEQUENCE</scope>
    <source>
        <strain evidence="9">Mato Grasso do Sul</strain>
        <tissue evidence="9">Salivary glands</tissue>
    </source>
</reference>
<protein>
    <submittedName>
        <fullName evidence="9">Putative tick kunitz 85</fullName>
    </submittedName>
</protein>
<keyword evidence="4" id="KW-0646">Protease inhibitor</keyword>
<accession>A0A023G1R9</accession>
<dbReference type="EMBL" id="GBBM01007811">
    <property type="protein sequence ID" value="JAC27607.1"/>
    <property type="molecule type" value="mRNA"/>
</dbReference>
<dbReference type="Pfam" id="PF00014">
    <property type="entry name" value="Kunitz_BPTI"/>
    <property type="match status" value="1"/>
</dbReference>
<dbReference type="InterPro" id="IPR002223">
    <property type="entry name" value="Kunitz_BPTI"/>
</dbReference>
<dbReference type="InterPro" id="IPR036880">
    <property type="entry name" value="Kunitz_BPTI_sf"/>
</dbReference>
<evidence type="ECO:0000256" key="2">
    <source>
        <dbReference type="ARBA" id="ARBA00022525"/>
    </source>
</evidence>
<keyword evidence="6" id="KW-1015">Disulfide bond</keyword>
<evidence type="ECO:0000256" key="6">
    <source>
        <dbReference type="ARBA" id="ARBA00023157"/>
    </source>
</evidence>
<evidence type="ECO:0000256" key="5">
    <source>
        <dbReference type="ARBA" id="ARBA00022900"/>
    </source>
</evidence>
<keyword evidence="7" id="KW-0732">Signal</keyword>
<dbReference type="GO" id="GO:0005615">
    <property type="term" value="C:extracellular space"/>
    <property type="evidence" value="ECO:0007669"/>
    <property type="project" value="TreeGrafter"/>
</dbReference>
<evidence type="ECO:0000313" key="9">
    <source>
        <dbReference type="EMBL" id="JAC27607.1"/>
    </source>
</evidence>
<feature type="signal peptide" evidence="7">
    <location>
        <begin position="1"/>
        <end position="20"/>
    </location>
</feature>
<sequence>MKMYLRMCVLLLPLMAVVSATSFSLPPECLEEADTANCTGYEPKWVFIGDLGHCRPFQYGGCGANKNVFPDCTHCMRRCTAHDDPHGICETELEVWYGKQG</sequence>
<evidence type="ECO:0000259" key="8">
    <source>
        <dbReference type="PROSITE" id="PS50279"/>
    </source>
</evidence>
<dbReference type="Gene3D" id="4.10.410.10">
    <property type="entry name" value="Pancreatic trypsin inhibitor Kunitz domain"/>
    <property type="match status" value="1"/>
</dbReference>
<evidence type="ECO:0000256" key="7">
    <source>
        <dbReference type="SAM" id="SignalP"/>
    </source>
</evidence>
<feature type="domain" description="BPTI/Kunitz inhibitor" evidence="8">
    <location>
        <begin position="29"/>
        <end position="79"/>
    </location>
</feature>
<dbReference type="InterPro" id="IPR050098">
    <property type="entry name" value="TFPI/VKTCI-like"/>
</dbReference>
<keyword evidence="3" id="KW-0800">Toxin</keyword>
<dbReference type="PROSITE" id="PS50279">
    <property type="entry name" value="BPTI_KUNITZ_2"/>
    <property type="match status" value="1"/>
</dbReference>
<dbReference type="GO" id="GO:0004867">
    <property type="term" value="F:serine-type endopeptidase inhibitor activity"/>
    <property type="evidence" value="ECO:0007669"/>
    <property type="project" value="UniProtKB-KW"/>
</dbReference>
<dbReference type="SMART" id="SM00131">
    <property type="entry name" value="KU"/>
    <property type="match status" value="1"/>
</dbReference>
<dbReference type="PANTHER" id="PTHR10083:SF217">
    <property type="entry name" value="BOOPHILIN-H2"/>
    <property type="match status" value="1"/>
</dbReference>
<name>A0A023G1R9_AMBTT</name>
<keyword evidence="2" id="KW-0964">Secreted</keyword>
<evidence type="ECO:0000256" key="1">
    <source>
        <dbReference type="ARBA" id="ARBA00004613"/>
    </source>
</evidence>
<dbReference type="CDD" id="cd00109">
    <property type="entry name" value="Kunitz-type"/>
    <property type="match status" value="1"/>
</dbReference>
<dbReference type="SUPFAM" id="SSF57362">
    <property type="entry name" value="BPTI-like"/>
    <property type="match status" value="1"/>
</dbReference>
<evidence type="ECO:0000256" key="3">
    <source>
        <dbReference type="ARBA" id="ARBA00022656"/>
    </source>
</evidence>
<proteinExistence type="evidence at transcript level"/>
<dbReference type="AlphaFoldDB" id="A0A023G1R9"/>
<organism evidence="9">
    <name type="scientific">Amblyomma triste</name>
    <name type="common">Neotropical tick</name>
    <dbReference type="NCBI Taxonomy" id="251400"/>
    <lineage>
        <taxon>Eukaryota</taxon>
        <taxon>Metazoa</taxon>
        <taxon>Ecdysozoa</taxon>
        <taxon>Arthropoda</taxon>
        <taxon>Chelicerata</taxon>
        <taxon>Arachnida</taxon>
        <taxon>Acari</taxon>
        <taxon>Parasitiformes</taxon>
        <taxon>Ixodida</taxon>
        <taxon>Ixodoidea</taxon>
        <taxon>Ixodidae</taxon>
        <taxon>Amblyomminae</taxon>
        <taxon>Amblyomma</taxon>
    </lineage>
</organism>